<dbReference type="CDD" id="cd07385">
    <property type="entry name" value="MPP_YkuE_C"/>
    <property type="match status" value="1"/>
</dbReference>
<feature type="domain" description="Calcineurin-like phosphoesterase" evidence="4">
    <location>
        <begin position="53"/>
        <end position="223"/>
    </location>
</feature>
<evidence type="ECO:0000313" key="5">
    <source>
        <dbReference type="EMBL" id="AHF25113.1"/>
    </source>
</evidence>
<organism evidence="5">
    <name type="scientific">uncultured bacterium Contig1552</name>
    <dbReference type="NCBI Taxonomy" id="1393454"/>
    <lineage>
        <taxon>Bacteria</taxon>
        <taxon>environmental samples</taxon>
    </lineage>
</organism>
<evidence type="ECO:0000256" key="3">
    <source>
        <dbReference type="SAM" id="Phobius"/>
    </source>
</evidence>
<dbReference type="GO" id="GO:0009245">
    <property type="term" value="P:lipid A biosynthetic process"/>
    <property type="evidence" value="ECO:0007669"/>
    <property type="project" value="TreeGrafter"/>
</dbReference>
<dbReference type="InterPro" id="IPR029052">
    <property type="entry name" value="Metallo-depent_PP-like"/>
</dbReference>
<dbReference type="PANTHER" id="PTHR31302:SF31">
    <property type="entry name" value="PHOSPHODIESTERASE YAEI"/>
    <property type="match status" value="1"/>
</dbReference>
<evidence type="ECO:0000256" key="2">
    <source>
        <dbReference type="ARBA" id="ARBA00022801"/>
    </source>
</evidence>
<keyword evidence="3" id="KW-0812">Transmembrane</keyword>
<feature type="transmembrane region" description="Helical" evidence="3">
    <location>
        <begin position="14"/>
        <end position="33"/>
    </location>
</feature>
<sequence length="287" mass="31874">MKILEKKRHLTRKLVYTAIAILFLLIVIDNVVIHTTYTRVPINNLPDAFNDYRIVQVSDLHNNLYGHDQSYLIAKIREVNPDVIVITGDLIDRNTRKVENAMKFVKGAVEIAPVFYVSGNHESGAGKEYVELVISMKKAGVVILENKSVELISGEEIICLAGIADPAFDYTASDADVVDREIKDVLSQTGKERPVILLSHRPELIDIYSKNGVDLVLTGHAHGGQIRLPFFGPVYSPSQGFRPKYTSGLYKEGNTQMYVSRGIGNGLAPLRFNDGPELAVIILEKSK</sequence>
<proteinExistence type="predicted"/>
<keyword evidence="3" id="KW-1133">Transmembrane helix</keyword>
<reference evidence="5" key="1">
    <citation type="journal article" date="2013" name="PLoS ONE">
        <title>Metagenomic insights into the carbohydrate-active enzymes carried by the microorganisms adhering to solid digesta in the rumen of cows.</title>
        <authorList>
            <person name="Wang L."/>
            <person name="Hatem A."/>
            <person name="Catalyurek U.V."/>
            <person name="Morrison M."/>
            <person name="Yu Z."/>
        </authorList>
    </citation>
    <scope>NUCLEOTIDE SEQUENCE</scope>
</reference>
<accession>W0FJS6</accession>
<dbReference type="InterPro" id="IPR051158">
    <property type="entry name" value="Metallophosphoesterase_sf"/>
</dbReference>
<protein>
    <submittedName>
        <fullName evidence="5">Phosphoesterase</fullName>
    </submittedName>
</protein>
<evidence type="ECO:0000259" key="4">
    <source>
        <dbReference type="Pfam" id="PF00149"/>
    </source>
</evidence>
<dbReference type="PANTHER" id="PTHR31302">
    <property type="entry name" value="TRANSMEMBRANE PROTEIN WITH METALLOPHOSPHOESTERASE DOMAIN-RELATED"/>
    <property type="match status" value="1"/>
</dbReference>
<dbReference type="GO" id="GO:0008758">
    <property type="term" value="F:UDP-2,3-diacylglucosamine hydrolase activity"/>
    <property type="evidence" value="ECO:0007669"/>
    <property type="project" value="TreeGrafter"/>
</dbReference>
<dbReference type="GO" id="GO:0046872">
    <property type="term" value="F:metal ion binding"/>
    <property type="evidence" value="ECO:0007669"/>
    <property type="project" value="UniProtKB-KW"/>
</dbReference>
<dbReference type="SUPFAM" id="SSF56300">
    <property type="entry name" value="Metallo-dependent phosphatases"/>
    <property type="match status" value="1"/>
</dbReference>
<dbReference type="EMBL" id="KC246819">
    <property type="protein sequence ID" value="AHF25113.1"/>
    <property type="molecule type" value="Genomic_DNA"/>
</dbReference>
<dbReference type="InterPro" id="IPR004843">
    <property type="entry name" value="Calcineurin-like_PHP"/>
</dbReference>
<evidence type="ECO:0000256" key="1">
    <source>
        <dbReference type="ARBA" id="ARBA00022723"/>
    </source>
</evidence>
<keyword evidence="3" id="KW-0472">Membrane</keyword>
<dbReference type="Pfam" id="PF00149">
    <property type="entry name" value="Metallophos"/>
    <property type="match status" value="1"/>
</dbReference>
<dbReference type="AlphaFoldDB" id="W0FJS6"/>
<dbReference type="Gene3D" id="3.60.21.10">
    <property type="match status" value="1"/>
</dbReference>
<keyword evidence="1" id="KW-0479">Metal-binding</keyword>
<dbReference type="GO" id="GO:0016020">
    <property type="term" value="C:membrane"/>
    <property type="evidence" value="ECO:0007669"/>
    <property type="project" value="GOC"/>
</dbReference>
<keyword evidence="2" id="KW-0378">Hydrolase</keyword>
<name>W0FJS6_9BACT</name>